<comment type="caution">
    <text evidence="6">The sequence shown here is derived from an EMBL/GenBank/DDBJ whole genome shotgun (WGS) entry which is preliminary data.</text>
</comment>
<sequence>MHKRLRNSYAMSDFGRSTKVDAIAPSEVSFITANMLCAGWHVDGRGACFGDSGTGLVFRGTVVGIASFVGSRCASAHWPTVYARVSRYVAWIRNHA</sequence>
<dbReference type="OrthoDB" id="6835927at2759"/>
<reference evidence="6" key="1">
    <citation type="submission" date="2022-03" db="EMBL/GenBank/DDBJ databases">
        <authorList>
            <person name="Lindestad O."/>
        </authorList>
    </citation>
    <scope>NUCLEOTIDE SEQUENCE</scope>
</reference>
<evidence type="ECO:0000313" key="7">
    <source>
        <dbReference type="Proteomes" id="UP000838756"/>
    </source>
</evidence>
<dbReference type="InterPro" id="IPR050430">
    <property type="entry name" value="Peptidase_S1"/>
</dbReference>
<keyword evidence="2" id="KW-0378">Hydrolase</keyword>
<dbReference type="PANTHER" id="PTHR24276">
    <property type="entry name" value="POLYSERASE-RELATED"/>
    <property type="match status" value="1"/>
</dbReference>
<dbReference type="PROSITE" id="PS50240">
    <property type="entry name" value="TRYPSIN_DOM"/>
    <property type="match status" value="1"/>
</dbReference>
<keyword evidence="3" id="KW-0720">Serine protease</keyword>
<keyword evidence="7" id="KW-1185">Reference proteome</keyword>
<evidence type="ECO:0000256" key="3">
    <source>
        <dbReference type="ARBA" id="ARBA00022825"/>
    </source>
</evidence>
<evidence type="ECO:0000256" key="4">
    <source>
        <dbReference type="ARBA" id="ARBA00023157"/>
    </source>
</evidence>
<dbReference type="PANTHER" id="PTHR24276:SF91">
    <property type="entry name" value="AT26814P-RELATED"/>
    <property type="match status" value="1"/>
</dbReference>
<dbReference type="EMBL" id="CAKXAJ010006524">
    <property type="protein sequence ID" value="CAH2210098.1"/>
    <property type="molecule type" value="Genomic_DNA"/>
</dbReference>
<accession>A0A8S4QHM5</accession>
<protein>
    <submittedName>
        <fullName evidence="6">Jg6857 protein</fullName>
    </submittedName>
</protein>
<gene>
    <name evidence="6" type="primary">jg6857</name>
    <name evidence="6" type="ORF">PAEG_LOCUS2010</name>
</gene>
<feature type="domain" description="Peptidase S1" evidence="5">
    <location>
        <begin position="1"/>
        <end position="96"/>
    </location>
</feature>
<dbReference type="AlphaFoldDB" id="A0A8S4QHM5"/>
<evidence type="ECO:0000256" key="2">
    <source>
        <dbReference type="ARBA" id="ARBA00022801"/>
    </source>
</evidence>
<organism evidence="6 7">
    <name type="scientific">Pararge aegeria aegeria</name>
    <dbReference type="NCBI Taxonomy" id="348720"/>
    <lineage>
        <taxon>Eukaryota</taxon>
        <taxon>Metazoa</taxon>
        <taxon>Ecdysozoa</taxon>
        <taxon>Arthropoda</taxon>
        <taxon>Hexapoda</taxon>
        <taxon>Insecta</taxon>
        <taxon>Pterygota</taxon>
        <taxon>Neoptera</taxon>
        <taxon>Endopterygota</taxon>
        <taxon>Lepidoptera</taxon>
        <taxon>Glossata</taxon>
        <taxon>Ditrysia</taxon>
        <taxon>Papilionoidea</taxon>
        <taxon>Nymphalidae</taxon>
        <taxon>Satyrinae</taxon>
        <taxon>Satyrini</taxon>
        <taxon>Parargina</taxon>
        <taxon>Pararge</taxon>
    </lineage>
</organism>
<evidence type="ECO:0000313" key="6">
    <source>
        <dbReference type="EMBL" id="CAH2210098.1"/>
    </source>
</evidence>
<dbReference type="SUPFAM" id="SSF50494">
    <property type="entry name" value="Trypsin-like serine proteases"/>
    <property type="match status" value="1"/>
</dbReference>
<dbReference type="Gene3D" id="2.40.10.10">
    <property type="entry name" value="Trypsin-like serine proteases"/>
    <property type="match status" value="1"/>
</dbReference>
<dbReference type="Proteomes" id="UP000838756">
    <property type="component" value="Unassembled WGS sequence"/>
</dbReference>
<evidence type="ECO:0000256" key="1">
    <source>
        <dbReference type="ARBA" id="ARBA00022670"/>
    </source>
</evidence>
<keyword evidence="1" id="KW-0645">Protease</keyword>
<dbReference type="InterPro" id="IPR009003">
    <property type="entry name" value="Peptidase_S1_PA"/>
</dbReference>
<evidence type="ECO:0000259" key="5">
    <source>
        <dbReference type="PROSITE" id="PS50240"/>
    </source>
</evidence>
<dbReference type="InterPro" id="IPR043504">
    <property type="entry name" value="Peptidase_S1_PA_chymotrypsin"/>
</dbReference>
<keyword evidence="4" id="KW-1015">Disulfide bond</keyword>
<dbReference type="GO" id="GO:0004252">
    <property type="term" value="F:serine-type endopeptidase activity"/>
    <property type="evidence" value="ECO:0007669"/>
    <property type="project" value="InterPro"/>
</dbReference>
<dbReference type="Pfam" id="PF00089">
    <property type="entry name" value="Trypsin"/>
    <property type="match status" value="1"/>
</dbReference>
<name>A0A8S4QHM5_9NEOP</name>
<proteinExistence type="predicted"/>
<dbReference type="GO" id="GO:0006508">
    <property type="term" value="P:proteolysis"/>
    <property type="evidence" value="ECO:0007669"/>
    <property type="project" value="UniProtKB-KW"/>
</dbReference>
<dbReference type="InterPro" id="IPR001254">
    <property type="entry name" value="Trypsin_dom"/>
</dbReference>